<protein>
    <submittedName>
        <fullName evidence="5">Chloramphenicol acetyltransferase</fullName>
        <ecNumber evidence="5">2.3.1.28</ecNumber>
    </submittedName>
</protein>
<dbReference type="PANTHER" id="PTHR43300:SF11">
    <property type="entry name" value="ACETYLTRANSFERASE RV3034C-RELATED"/>
    <property type="match status" value="1"/>
</dbReference>
<accession>A0A1H5SXG8</accession>
<dbReference type="InterPro" id="IPR011004">
    <property type="entry name" value="Trimer_LpxA-like_sf"/>
</dbReference>
<dbReference type="InterPro" id="IPR018357">
    <property type="entry name" value="Hexapep_transf_CS"/>
</dbReference>
<dbReference type="EMBL" id="CP018839">
    <property type="protein sequence ID" value="APR04067.1"/>
    <property type="molecule type" value="Genomic_DNA"/>
</dbReference>
<evidence type="ECO:0000313" key="6">
    <source>
        <dbReference type="Proteomes" id="UP000185739"/>
    </source>
</evidence>
<dbReference type="Gene3D" id="2.160.10.10">
    <property type="entry name" value="Hexapeptide repeat proteins"/>
    <property type="match status" value="1"/>
</dbReference>
<evidence type="ECO:0000313" key="5">
    <source>
        <dbReference type="EMBL" id="APR04067.1"/>
    </source>
</evidence>
<dbReference type="AlphaFoldDB" id="A0A1H5SXG8"/>
<proteinExistence type="inferred from homology"/>
<reference evidence="5 6" key="1">
    <citation type="submission" date="2016-12" db="EMBL/GenBank/DDBJ databases">
        <title>Complete genome sequence of Thauera chlorobenzoica, a Betaproteobacterium degrading haloaromatics anaerobically to CO2 and halides.</title>
        <authorList>
            <person name="Goris T."/>
            <person name="Mergelsberg M."/>
            <person name="Boll M."/>
        </authorList>
    </citation>
    <scope>NUCLEOTIDE SEQUENCE [LARGE SCALE GENOMIC DNA]</scope>
    <source>
        <strain evidence="5 6">3CB1</strain>
    </source>
</reference>
<dbReference type="InterPro" id="IPR001451">
    <property type="entry name" value="Hexapep"/>
</dbReference>
<dbReference type="CDD" id="cd03349">
    <property type="entry name" value="LbH_XAT"/>
    <property type="match status" value="1"/>
</dbReference>
<dbReference type="PROSITE" id="PS00101">
    <property type="entry name" value="HEXAPEP_TRANSFERASES"/>
    <property type="match status" value="1"/>
</dbReference>
<sequence>MRMVRLLDRFRRRWRRQKRSLQERFPQYAIGRGSYGDLTVRSWKEGTTLTIGAYCSIAAGVKVFLGGEHRADWVTTFPFPAIWPADAGHITGHPRSRGDVVIGNDVWLGTEAMIMSGVTIGDGAVVGARAVVTRDVPPYAIVAGNPARIVRYRFDPVIIARLLRARWWHWSDDRIRTYLPLLLSDDPTRFLDAAEADTPGGERA</sequence>
<organism evidence="5 6">
    <name type="scientific">Thauera chlorobenzoica</name>
    <dbReference type="NCBI Taxonomy" id="96773"/>
    <lineage>
        <taxon>Bacteria</taxon>
        <taxon>Pseudomonadati</taxon>
        <taxon>Pseudomonadota</taxon>
        <taxon>Betaproteobacteria</taxon>
        <taxon>Rhodocyclales</taxon>
        <taxon>Zoogloeaceae</taxon>
        <taxon>Thauera</taxon>
    </lineage>
</organism>
<name>A0A1H5SXG8_9RHOO</name>
<evidence type="ECO:0000256" key="4">
    <source>
        <dbReference type="ARBA" id="ARBA00023315"/>
    </source>
</evidence>
<keyword evidence="2 5" id="KW-0808">Transferase</keyword>
<keyword evidence="3" id="KW-0677">Repeat</keyword>
<comment type="similarity">
    <text evidence="1">Belongs to the transferase hexapeptide repeat family.</text>
</comment>
<gene>
    <name evidence="5" type="ORF">Tchl_1208</name>
</gene>
<evidence type="ECO:0000256" key="2">
    <source>
        <dbReference type="ARBA" id="ARBA00022679"/>
    </source>
</evidence>
<evidence type="ECO:0000256" key="1">
    <source>
        <dbReference type="ARBA" id="ARBA00007274"/>
    </source>
</evidence>
<dbReference type="SUPFAM" id="SSF51161">
    <property type="entry name" value="Trimeric LpxA-like enzymes"/>
    <property type="match status" value="1"/>
</dbReference>
<keyword evidence="6" id="KW-1185">Reference proteome</keyword>
<dbReference type="Proteomes" id="UP000185739">
    <property type="component" value="Chromosome"/>
</dbReference>
<dbReference type="GO" id="GO:0008811">
    <property type="term" value="F:chloramphenicol O-acetyltransferase activity"/>
    <property type="evidence" value="ECO:0007669"/>
    <property type="project" value="UniProtKB-EC"/>
</dbReference>
<dbReference type="PANTHER" id="PTHR43300">
    <property type="entry name" value="ACETYLTRANSFERASE"/>
    <property type="match status" value="1"/>
</dbReference>
<dbReference type="Pfam" id="PF00132">
    <property type="entry name" value="Hexapep"/>
    <property type="match status" value="1"/>
</dbReference>
<evidence type="ECO:0000256" key="3">
    <source>
        <dbReference type="ARBA" id="ARBA00022737"/>
    </source>
</evidence>
<dbReference type="InterPro" id="IPR050179">
    <property type="entry name" value="Trans_hexapeptide_repeat"/>
</dbReference>
<dbReference type="RefSeq" id="WP_269745443.1">
    <property type="nucleotide sequence ID" value="NZ_CP018839.1"/>
</dbReference>
<dbReference type="STRING" id="96773.Tchl_1208"/>
<dbReference type="KEGG" id="tcl:Tchl_1208"/>
<dbReference type="EC" id="2.3.1.28" evidence="5"/>
<keyword evidence="4 5" id="KW-0012">Acyltransferase</keyword>